<dbReference type="Proteomes" id="UP000614811">
    <property type="component" value="Unassembled WGS sequence"/>
</dbReference>
<dbReference type="InterPro" id="IPR045584">
    <property type="entry name" value="Pilin-like"/>
</dbReference>
<reference evidence="2" key="2">
    <citation type="submission" date="2020-09" db="EMBL/GenBank/DDBJ databases">
        <authorList>
            <person name="Sun Q."/>
            <person name="Kim S."/>
        </authorList>
    </citation>
    <scope>NUCLEOTIDE SEQUENCE</scope>
    <source>
        <strain evidence="2">KCTC 12711</strain>
    </source>
</reference>
<feature type="transmembrane region" description="Helical" evidence="1">
    <location>
        <begin position="148"/>
        <end position="172"/>
    </location>
</feature>
<keyword evidence="3" id="KW-1185">Reference proteome</keyword>
<evidence type="ECO:0000313" key="3">
    <source>
        <dbReference type="Proteomes" id="UP000614811"/>
    </source>
</evidence>
<dbReference type="PANTHER" id="PTHR34980">
    <property type="entry name" value="INNER MEMBRANE PROTEIN-RELATED-RELATED"/>
    <property type="match status" value="1"/>
</dbReference>
<dbReference type="RefSeq" id="WP_189398762.1">
    <property type="nucleotide sequence ID" value="NZ_BMXA01000001.1"/>
</dbReference>
<dbReference type="SUPFAM" id="SSF54523">
    <property type="entry name" value="Pili subunits"/>
    <property type="match status" value="1"/>
</dbReference>
<evidence type="ECO:0000313" key="2">
    <source>
        <dbReference type="EMBL" id="GHA01760.1"/>
    </source>
</evidence>
<dbReference type="GO" id="GO:0005886">
    <property type="term" value="C:plasma membrane"/>
    <property type="evidence" value="ECO:0007669"/>
    <property type="project" value="TreeGrafter"/>
</dbReference>
<dbReference type="Pfam" id="PF05656">
    <property type="entry name" value="DUF805"/>
    <property type="match status" value="1"/>
</dbReference>
<protein>
    <recommendedName>
        <fullName evidence="4">DUF805 domain-containing protein</fullName>
    </recommendedName>
</protein>
<reference evidence="2" key="1">
    <citation type="journal article" date="2014" name="Int. J. Syst. Evol. Microbiol.">
        <title>Complete genome sequence of Corynebacterium casei LMG S-19264T (=DSM 44701T), isolated from a smear-ripened cheese.</title>
        <authorList>
            <consortium name="US DOE Joint Genome Institute (JGI-PGF)"/>
            <person name="Walter F."/>
            <person name="Albersmeier A."/>
            <person name="Kalinowski J."/>
            <person name="Ruckert C."/>
        </authorList>
    </citation>
    <scope>NUCLEOTIDE SEQUENCE</scope>
    <source>
        <strain evidence="2">KCTC 12711</strain>
    </source>
</reference>
<accession>A0A918RLH5</accession>
<name>A0A918RLH5_9GAMM</name>
<gene>
    <name evidence="2" type="ORF">GCM10008090_08670</name>
</gene>
<dbReference type="InterPro" id="IPR008523">
    <property type="entry name" value="DUF805"/>
</dbReference>
<comment type="caution">
    <text evidence="2">The sequence shown here is derived from an EMBL/GenBank/DDBJ whole genome shotgun (WGS) entry which is preliminary data.</text>
</comment>
<feature type="transmembrane region" description="Helical" evidence="1">
    <location>
        <begin position="72"/>
        <end position="96"/>
    </location>
</feature>
<dbReference type="PANTHER" id="PTHR34980:SF3">
    <property type="entry name" value="BLR8105 PROTEIN"/>
    <property type="match status" value="1"/>
</dbReference>
<evidence type="ECO:0000256" key="1">
    <source>
        <dbReference type="SAM" id="Phobius"/>
    </source>
</evidence>
<dbReference type="AlphaFoldDB" id="A0A918RLH5"/>
<feature type="transmembrane region" description="Helical" evidence="1">
    <location>
        <begin position="39"/>
        <end position="60"/>
    </location>
</feature>
<evidence type="ECO:0008006" key="4">
    <source>
        <dbReference type="Google" id="ProtNLM"/>
    </source>
</evidence>
<dbReference type="Gene3D" id="3.30.700.10">
    <property type="entry name" value="Glycoprotein, Type 4 Pilin"/>
    <property type="match status" value="1"/>
</dbReference>
<keyword evidence="1" id="KW-0472">Membrane</keyword>
<feature type="transmembrane region" description="Helical" evidence="1">
    <location>
        <begin position="108"/>
        <end position="128"/>
    </location>
</feature>
<dbReference type="EMBL" id="BMXA01000001">
    <property type="protein sequence ID" value="GHA01760.1"/>
    <property type="molecule type" value="Genomic_DNA"/>
</dbReference>
<organism evidence="2 3">
    <name type="scientific">Arenicella chitinivorans</name>
    <dbReference type="NCBI Taxonomy" id="1329800"/>
    <lineage>
        <taxon>Bacteria</taxon>
        <taxon>Pseudomonadati</taxon>
        <taxon>Pseudomonadota</taxon>
        <taxon>Gammaproteobacteria</taxon>
        <taxon>Arenicellales</taxon>
        <taxon>Arenicellaceae</taxon>
        <taxon>Arenicella</taxon>
    </lineage>
</organism>
<keyword evidence="1" id="KW-1133">Transmembrane helix</keyword>
<sequence>MPTNNPYQAPNADISQASDNTPYQPKVFAVHGRIGRLRYLAYGFLSMLIALPVFGIFGAIGGATSTEEGPGAIGGIALALLVVAYIALLVYSFILAKRRFNDINQTGWLSLLMLVPLVNFIVALILIFMPGTKTGNKYGQPPAANNIWVYLGSLIFPVIMIGVLAAVAIPAYQDYVERAQQYESMYQE</sequence>
<keyword evidence="1" id="KW-0812">Transmembrane</keyword>
<proteinExistence type="predicted"/>